<accession>A0A9P5NQR6</accession>
<keyword evidence="3" id="KW-1185">Reference proteome</keyword>
<organism evidence="2 3">
    <name type="scientific">Gymnopilus junonius</name>
    <name type="common">Spectacular rustgill mushroom</name>
    <name type="synonym">Gymnopilus spectabilis subsp. junonius</name>
    <dbReference type="NCBI Taxonomy" id="109634"/>
    <lineage>
        <taxon>Eukaryota</taxon>
        <taxon>Fungi</taxon>
        <taxon>Dikarya</taxon>
        <taxon>Basidiomycota</taxon>
        <taxon>Agaricomycotina</taxon>
        <taxon>Agaricomycetes</taxon>
        <taxon>Agaricomycetidae</taxon>
        <taxon>Agaricales</taxon>
        <taxon>Agaricineae</taxon>
        <taxon>Hymenogastraceae</taxon>
        <taxon>Gymnopilus</taxon>
    </lineage>
</organism>
<comment type="caution">
    <text evidence="2">The sequence shown here is derived from an EMBL/GenBank/DDBJ whole genome shotgun (WGS) entry which is preliminary data.</text>
</comment>
<dbReference type="Proteomes" id="UP000724874">
    <property type="component" value="Unassembled WGS sequence"/>
</dbReference>
<gene>
    <name evidence="2" type="ORF">CPB84DRAFT_1776357</name>
</gene>
<sequence length="84" mass="9619">MSVMLAYLLALLLPLQHFFCLTNSRRPCLSRAVPRSFDTSFEGMSWSRLVCRLVGCCSCFWSTFSPVHDPSRWTPCESPTYSHP</sequence>
<proteinExistence type="predicted"/>
<feature type="signal peptide" evidence="1">
    <location>
        <begin position="1"/>
        <end position="24"/>
    </location>
</feature>
<reference evidence="2" key="1">
    <citation type="submission" date="2020-11" db="EMBL/GenBank/DDBJ databases">
        <authorList>
            <consortium name="DOE Joint Genome Institute"/>
            <person name="Ahrendt S."/>
            <person name="Riley R."/>
            <person name="Andreopoulos W."/>
            <person name="LaButti K."/>
            <person name="Pangilinan J."/>
            <person name="Ruiz-duenas F.J."/>
            <person name="Barrasa J.M."/>
            <person name="Sanchez-Garcia M."/>
            <person name="Camarero S."/>
            <person name="Miyauchi S."/>
            <person name="Serrano A."/>
            <person name="Linde D."/>
            <person name="Babiker R."/>
            <person name="Drula E."/>
            <person name="Ayuso-Fernandez I."/>
            <person name="Pacheco R."/>
            <person name="Padilla G."/>
            <person name="Ferreira P."/>
            <person name="Barriuso J."/>
            <person name="Kellner H."/>
            <person name="Castanera R."/>
            <person name="Alfaro M."/>
            <person name="Ramirez L."/>
            <person name="Pisabarro A.G."/>
            <person name="Kuo A."/>
            <person name="Tritt A."/>
            <person name="Lipzen A."/>
            <person name="He G."/>
            <person name="Yan M."/>
            <person name="Ng V."/>
            <person name="Cullen D."/>
            <person name="Martin F."/>
            <person name="Rosso M.-N."/>
            <person name="Henrissat B."/>
            <person name="Hibbett D."/>
            <person name="Martinez A.T."/>
            <person name="Grigoriev I.V."/>
        </authorList>
    </citation>
    <scope>NUCLEOTIDE SEQUENCE</scope>
    <source>
        <strain evidence="2">AH 44721</strain>
    </source>
</reference>
<evidence type="ECO:0000313" key="3">
    <source>
        <dbReference type="Proteomes" id="UP000724874"/>
    </source>
</evidence>
<evidence type="ECO:0008006" key="4">
    <source>
        <dbReference type="Google" id="ProtNLM"/>
    </source>
</evidence>
<evidence type="ECO:0000256" key="1">
    <source>
        <dbReference type="SAM" id="SignalP"/>
    </source>
</evidence>
<name>A0A9P5NQR6_GYMJU</name>
<keyword evidence="1" id="KW-0732">Signal</keyword>
<evidence type="ECO:0000313" key="2">
    <source>
        <dbReference type="EMBL" id="KAF8902271.1"/>
    </source>
</evidence>
<protein>
    <recommendedName>
        <fullName evidence="4">Secreted protein</fullName>
    </recommendedName>
</protein>
<feature type="chain" id="PRO_5040275830" description="Secreted protein" evidence="1">
    <location>
        <begin position="25"/>
        <end position="84"/>
    </location>
</feature>
<dbReference type="AlphaFoldDB" id="A0A9P5NQR6"/>
<dbReference type="EMBL" id="JADNYJ010000037">
    <property type="protein sequence ID" value="KAF8902271.1"/>
    <property type="molecule type" value="Genomic_DNA"/>
</dbReference>